<dbReference type="Pfam" id="PF01726">
    <property type="entry name" value="LexA_DNA_bind"/>
    <property type="match status" value="1"/>
</dbReference>
<organism evidence="2 3">
    <name type="scientific">Ferviditalea candida</name>
    <dbReference type="NCBI Taxonomy" id="3108399"/>
    <lineage>
        <taxon>Bacteria</taxon>
        <taxon>Bacillati</taxon>
        <taxon>Bacillota</taxon>
        <taxon>Bacilli</taxon>
        <taxon>Bacillales</taxon>
        <taxon>Paenibacillaceae</taxon>
        <taxon>Ferviditalea</taxon>
    </lineage>
</organism>
<reference evidence="2" key="1">
    <citation type="submission" date="2023-12" db="EMBL/GenBank/DDBJ databases">
        <title>Fervidustalea candida gen. nov., sp. nov., a novel member of the family Paenibacillaceae isolated from a geothermal area.</title>
        <authorList>
            <person name="Li W.-J."/>
            <person name="Jiao J.-Y."/>
            <person name="Chen Y."/>
        </authorList>
    </citation>
    <scope>NUCLEOTIDE SEQUENCE</scope>
    <source>
        <strain evidence="2">SYSU GA230002</strain>
    </source>
</reference>
<comment type="caution">
    <text evidence="2">The sequence shown here is derived from an EMBL/GenBank/DDBJ whole genome shotgun (WGS) entry which is preliminary data.</text>
</comment>
<dbReference type="RefSeq" id="WP_371755243.1">
    <property type="nucleotide sequence ID" value="NZ_JAYJLD010000027.1"/>
</dbReference>
<proteinExistence type="predicted"/>
<evidence type="ECO:0000313" key="3">
    <source>
        <dbReference type="Proteomes" id="UP001310386"/>
    </source>
</evidence>
<evidence type="ECO:0000313" key="2">
    <source>
        <dbReference type="EMBL" id="MEB3103113.1"/>
    </source>
</evidence>
<dbReference type="Proteomes" id="UP001310386">
    <property type="component" value="Unassembled WGS sequence"/>
</dbReference>
<evidence type="ECO:0000259" key="1">
    <source>
        <dbReference type="Pfam" id="PF01726"/>
    </source>
</evidence>
<dbReference type="InterPro" id="IPR006199">
    <property type="entry name" value="LexA_DNA-bd_dom"/>
</dbReference>
<dbReference type="SUPFAM" id="SSF46785">
    <property type="entry name" value="Winged helix' DNA-binding domain"/>
    <property type="match status" value="1"/>
</dbReference>
<keyword evidence="3" id="KW-1185">Reference proteome</keyword>
<dbReference type="Gene3D" id="1.10.10.10">
    <property type="entry name" value="Winged helix-like DNA-binding domain superfamily/Winged helix DNA-binding domain"/>
    <property type="match status" value="1"/>
</dbReference>
<protein>
    <recommendedName>
        <fullName evidence="1">LexA repressor DNA-binding domain-containing protein</fullName>
    </recommendedName>
</protein>
<name>A0ABU5ZLQ3_9BACL</name>
<gene>
    <name evidence="2" type="ORF">VF724_15760</name>
</gene>
<feature type="domain" description="LexA repressor DNA-binding" evidence="1">
    <location>
        <begin position="4"/>
        <end position="58"/>
    </location>
</feature>
<dbReference type="EMBL" id="JAYJLD010000027">
    <property type="protein sequence ID" value="MEB3103113.1"/>
    <property type="molecule type" value="Genomic_DNA"/>
</dbReference>
<dbReference type="InterPro" id="IPR036388">
    <property type="entry name" value="WH-like_DNA-bd_sf"/>
</dbReference>
<dbReference type="InterPro" id="IPR036390">
    <property type="entry name" value="WH_DNA-bd_sf"/>
</dbReference>
<sequence>MAFQRKTLRIIVNYTRKYGRPPTIRELMIKTGRDEAAILDALEALAEDRYIEWSRERPERIVVKPGVW</sequence>
<accession>A0ABU5ZLQ3</accession>